<sequence>MTGNRVLKIPELVSLIGQHLDQHDFTHCIRVCREWFDIFTPLLYHTISVYDFDLYSHKFKGETNRAKRSAKNNYLASSDDDPGYGGRMVHKYAHLIHSITSSNIHALTCLGDQAVNLTHVGIRTRTPNATIFRPPCADNNEWMAWFWHREPFRDDELVVATLVALIDRNPGLKSVRIDLDNCDSGTERIIHALAKREHLEEVYLESIIETNIIEMTLDHCPHILSLCATFGLGANYVPGSNEQVFDVNSTCRVGAPTKIRHLHIRTTQVWLPHVLRRCPDLQTLMLYPLDANVFTILAQEVINLSLSKFFGLRSLEFTLPSLTTETNAALPTTLINSCSASLTALAITDNSRHDFFVPQIDPLLWSRLQEFRYTGWSAYRHNNTFVSQVCSVLALCPNLRVFKVLKAMVTANELLSTQVVCGQTLVSLTLTVCSDRISQTLQPPPWLRPVVPFTTQEIHMATMAQFELPIPTPLPHLQPLPPPPPQPAQVPQWPQYAPVTPHPPAGQAESELATMAQFELPSLIPHAEPQPLQQLPAPELPVFIQPFSQPPHNSINNNSNPSHVLMPTDLSAEEINADPIRVCHHIMSEFPHLKRLEFRSEVRKNEHLGDPWSSPPIKENLEDIDK</sequence>
<keyword evidence="3" id="KW-1185">Reference proteome</keyword>
<dbReference type="Gene3D" id="3.80.10.10">
    <property type="entry name" value="Ribonuclease Inhibitor"/>
    <property type="match status" value="1"/>
</dbReference>
<accession>A0A197JR65</accession>
<proteinExistence type="predicted"/>
<reference evidence="2 3" key="1">
    <citation type="submission" date="2016-05" db="EMBL/GenBank/DDBJ databases">
        <title>Genome sequencing reveals origins of a unique bacterial endosymbiosis in the earliest lineages of terrestrial Fungi.</title>
        <authorList>
            <consortium name="DOE Joint Genome Institute"/>
            <person name="Uehling J."/>
            <person name="Gryganskyi A."/>
            <person name="Hameed K."/>
            <person name="Tschaplinski T."/>
            <person name="Misztal P."/>
            <person name="Wu S."/>
            <person name="Desiro A."/>
            <person name="Vande Pol N."/>
            <person name="Du Z.-Y."/>
            <person name="Zienkiewicz A."/>
            <person name="Zienkiewicz K."/>
            <person name="Morin E."/>
            <person name="Tisserant E."/>
            <person name="Splivallo R."/>
            <person name="Hainaut M."/>
            <person name="Henrissat B."/>
            <person name="Ohm R."/>
            <person name="Kuo A."/>
            <person name="Yan J."/>
            <person name="Lipzen A."/>
            <person name="Nolan M."/>
            <person name="Labutti K."/>
            <person name="Barry K."/>
            <person name="Goldstein A."/>
            <person name="Labbe J."/>
            <person name="Schadt C."/>
            <person name="Tuskan G."/>
            <person name="Grigoriev I."/>
            <person name="Martin F."/>
            <person name="Vilgalys R."/>
            <person name="Bonito G."/>
        </authorList>
    </citation>
    <scope>NUCLEOTIDE SEQUENCE [LARGE SCALE GENOMIC DNA]</scope>
    <source>
        <strain evidence="2 3">AG-77</strain>
    </source>
</reference>
<evidence type="ECO:0000313" key="3">
    <source>
        <dbReference type="Proteomes" id="UP000078512"/>
    </source>
</evidence>
<organism evidence="2 3">
    <name type="scientific">Linnemannia elongata AG-77</name>
    <dbReference type="NCBI Taxonomy" id="1314771"/>
    <lineage>
        <taxon>Eukaryota</taxon>
        <taxon>Fungi</taxon>
        <taxon>Fungi incertae sedis</taxon>
        <taxon>Mucoromycota</taxon>
        <taxon>Mortierellomycotina</taxon>
        <taxon>Mortierellomycetes</taxon>
        <taxon>Mortierellales</taxon>
        <taxon>Mortierellaceae</taxon>
        <taxon>Linnemannia</taxon>
    </lineage>
</organism>
<evidence type="ECO:0000256" key="1">
    <source>
        <dbReference type="SAM" id="MobiDB-lite"/>
    </source>
</evidence>
<evidence type="ECO:0000313" key="2">
    <source>
        <dbReference type="EMBL" id="OAQ27772.1"/>
    </source>
</evidence>
<dbReference type="Proteomes" id="UP000078512">
    <property type="component" value="Unassembled WGS sequence"/>
</dbReference>
<dbReference type="AlphaFoldDB" id="A0A197JR65"/>
<dbReference type="SUPFAM" id="SSF52047">
    <property type="entry name" value="RNI-like"/>
    <property type="match status" value="1"/>
</dbReference>
<dbReference type="EMBL" id="KV442054">
    <property type="protein sequence ID" value="OAQ27772.1"/>
    <property type="molecule type" value="Genomic_DNA"/>
</dbReference>
<gene>
    <name evidence="2" type="ORF">K457DRAFT_33465</name>
</gene>
<dbReference type="OrthoDB" id="2438015at2759"/>
<name>A0A197JR65_9FUNG</name>
<protein>
    <submittedName>
        <fullName evidence="2">Uncharacterized protein</fullName>
    </submittedName>
</protein>
<dbReference type="InterPro" id="IPR032675">
    <property type="entry name" value="LRR_dom_sf"/>
</dbReference>
<feature type="region of interest" description="Disordered" evidence="1">
    <location>
        <begin position="606"/>
        <end position="626"/>
    </location>
</feature>